<evidence type="ECO:0000313" key="3">
    <source>
        <dbReference type="EnsemblPlants" id="OGLUM08G07050.1"/>
    </source>
</evidence>
<evidence type="ECO:0000259" key="2">
    <source>
        <dbReference type="PROSITE" id="PS50097"/>
    </source>
</evidence>
<dbReference type="SUPFAM" id="SSF54695">
    <property type="entry name" value="POZ domain"/>
    <property type="match status" value="1"/>
</dbReference>
<sequence length="122" mass="13394">MKVSAGLQYSSCQIRWIFHCPGYIKDDTITVESTVKVIKESRLSETKGSSEIIQVPPADIAEHLGKESFAAHKIVLAMRSPVFQAQLCGGMKEARMSRVTIEDVPPDVFGGPAAFCVHRFLA</sequence>
<comment type="pathway">
    <text evidence="1">Protein modification; protein ubiquitination.</text>
</comment>
<dbReference type="HOGENOM" id="CLU_165049_0_0_1"/>
<evidence type="ECO:0000256" key="1">
    <source>
        <dbReference type="ARBA" id="ARBA00004906"/>
    </source>
</evidence>
<dbReference type="Proteomes" id="UP000026961">
    <property type="component" value="Chromosome 8"/>
</dbReference>
<dbReference type="Gramene" id="OGLUM08G07050.1">
    <property type="protein sequence ID" value="OGLUM08G07050.1"/>
    <property type="gene ID" value="OGLUM08G07050"/>
</dbReference>
<dbReference type="InterPro" id="IPR000210">
    <property type="entry name" value="BTB/POZ_dom"/>
</dbReference>
<reference evidence="3" key="2">
    <citation type="submission" date="2018-05" db="EMBL/GenBank/DDBJ databases">
        <title>OgluRS3 (Oryza glumaepatula Reference Sequence Version 3).</title>
        <authorList>
            <person name="Zhang J."/>
            <person name="Kudrna D."/>
            <person name="Lee S."/>
            <person name="Talag J."/>
            <person name="Welchert J."/>
            <person name="Wing R.A."/>
        </authorList>
    </citation>
    <scope>NUCLEOTIDE SEQUENCE [LARGE SCALE GENOMIC DNA]</scope>
</reference>
<dbReference type="InterPro" id="IPR045005">
    <property type="entry name" value="BPM1-6"/>
</dbReference>
<feature type="domain" description="BTB" evidence="2">
    <location>
        <begin position="58"/>
        <end position="109"/>
    </location>
</feature>
<accession>A0A0E0ASE2</accession>
<evidence type="ECO:0000313" key="4">
    <source>
        <dbReference type="Proteomes" id="UP000026961"/>
    </source>
</evidence>
<dbReference type="PANTHER" id="PTHR26379">
    <property type="entry name" value="BTB/POZ AND MATH DOMAIN-CONTAINING PROTEIN 1"/>
    <property type="match status" value="1"/>
</dbReference>
<dbReference type="STRING" id="40148.A0A0E0ASE2"/>
<dbReference type="AlphaFoldDB" id="A0A0E0ASE2"/>
<reference evidence="3" key="1">
    <citation type="submission" date="2015-04" db="UniProtKB">
        <authorList>
            <consortium name="EnsemblPlants"/>
        </authorList>
    </citation>
    <scope>IDENTIFICATION</scope>
</reference>
<organism evidence="3">
    <name type="scientific">Oryza glumipatula</name>
    <dbReference type="NCBI Taxonomy" id="40148"/>
    <lineage>
        <taxon>Eukaryota</taxon>
        <taxon>Viridiplantae</taxon>
        <taxon>Streptophyta</taxon>
        <taxon>Embryophyta</taxon>
        <taxon>Tracheophyta</taxon>
        <taxon>Spermatophyta</taxon>
        <taxon>Magnoliopsida</taxon>
        <taxon>Liliopsida</taxon>
        <taxon>Poales</taxon>
        <taxon>Poaceae</taxon>
        <taxon>BOP clade</taxon>
        <taxon>Oryzoideae</taxon>
        <taxon>Oryzeae</taxon>
        <taxon>Oryzinae</taxon>
        <taxon>Oryza</taxon>
    </lineage>
</organism>
<dbReference type="PANTHER" id="PTHR26379:SF438">
    <property type="entry name" value="OS08G0128700 PROTEIN"/>
    <property type="match status" value="1"/>
</dbReference>
<dbReference type="GO" id="GO:0016567">
    <property type="term" value="P:protein ubiquitination"/>
    <property type="evidence" value="ECO:0007669"/>
    <property type="project" value="InterPro"/>
</dbReference>
<dbReference type="PROSITE" id="PS50097">
    <property type="entry name" value="BTB"/>
    <property type="match status" value="1"/>
</dbReference>
<proteinExistence type="predicted"/>
<dbReference type="InterPro" id="IPR011333">
    <property type="entry name" value="SKP1/BTB/POZ_sf"/>
</dbReference>
<dbReference type="Pfam" id="PF00651">
    <property type="entry name" value="BTB"/>
    <property type="match status" value="1"/>
</dbReference>
<keyword evidence="4" id="KW-1185">Reference proteome</keyword>
<dbReference type="EnsemblPlants" id="OGLUM08G07050.1">
    <property type="protein sequence ID" value="OGLUM08G07050.1"/>
    <property type="gene ID" value="OGLUM08G07050"/>
</dbReference>
<dbReference type="eggNOG" id="KOG1987">
    <property type="taxonomic scope" value="Eukaryota"/>
</dbReference>
<name>A0A0E0ASE2_9ORYZ</name>
<protein>
    <recommendedName>
        <fullName evidence="2">BTB domain-containing protein</fullName>
    </recommendedName>
</protein>
<dbReference type="Gene3D" id="3.30.710.10">
    <property type="entry name" value="Potassium Channel Kv1.1, Chain A"/>
    <property type="match status" value="1"/>
</dbReference>